<keyword evidence="11" id="KW-0325">Glycoprotein</keyword>
<dbReference type="FunFam" id="2.60.40.60:FF:000123">
    <property type="entry name" value="Protocadherin beta 4"/>
    <property type="match status" value="1"/>
</dbReference>
<feature type="chain" id="PRO_5036224499" description="Cadherin domain-containing protein" evidence="15">
    <location>
        <begin position="25"/>
        <end position="1119"/>
    </location>
</feature>
<dbReference type="EMBL" id="CAJOBC010003111">
    <property type="protein sequence ID" value="CAF3767517.1"/>
    <property type="molecule type" value="Genomic_DNA"/>
</dbReference>
<dbReference type="Pfam" id="PF00028">
    <property type="entry name" value="Cadherin"/>
    <property type="match status" value="4"/>
</dbReference>
<sequence length="1119" mass="128403">MMIIMRLLLLSWLTFYYQIQYSLSITIDLAPITIPEHTVVNHLLVSLSDILHRTTRASYHFLRPNSDPQSYFKLDIKTGELRTAIDLDREKICQNNINKRYHYYHTKCKFNLKIFEVLNQTLIHIPIIITDINDNQPYFPYPLSSIILHISENSPLQSKLIIEQANDHDELDYQQLRYRLIINEYLNNFPFELEMPGIFNTDRYVSPVSTIDSNRLALILKQTLDREKIDSYNCTIGVIDTAEHEAFLYVKIIIDDVNDCSPSFEYEKYSIQIAENIPVNTILLQVQAKDDDIGQNSKITYSLTDASKLYENQFSIDDTSGVIILKSKLDYEQRTSYIFYVEAKDSGTEPRSSHTLVNITLLDVNDIAPHIQIRFLPEINYNNIDLVEIEENYPIEKFFAQIIVTDQDSGLGGQVRLSFMSNTNTNNDHDNDSFRLYQIDNSTYLLNRSKIFDSEQQQLHRLTFYAQDLDPKQPLSTTKTLIIHVIDVNDNEPIFSQPYYILSINENNNGNETLTRIEAYDPDSTDNDHISYSVEISNETIPFIIDSDSGQLQCTTVFDHELRSIYEFYIIASDNGQQPGSLSSRVKVTVLVIDQNDNRALFNQQKYEFFIREDHNRTIPIGVITATDRDSNINNQMKYSLDDQTIPFYLTSNGELKLNSSVDREQRTIYEFNAIVMDVNESLISSSVPVIVHITDINDNAPRWISPQVNHTHLAINKDLIPLGSIIGHLQAEDSDENANGYVTYTLVESKPIVTFLWFQTDGHIMINSTPILGSYQIVVQAEDNGSPVRHSSLIQFQLLVGDNVTNATLFQQTNNIDELIFHRSSLSTKRSIAILATCFIGSAIILALIVCTILILICRYRRNKYLYYVKCNENKNKKKQQQERNDVMMIVENRLPILENNSTSSTCSKLSLDDINHKRRSNQSSSSPSCTGVHRADNCYIQQLSSTTKPPQTSDYYSNSSTHQDIEDVEEWTEGSGRMNDANEWSIEKILYPDWLYKDCKTLDTSTFANNNSYRTFNHQQNISPNSNFLNTSLLSQRERISPTTMVHSLTSSVNNSPKQVHFQSSSSPYRQLSNKTLCVHINPTTSAPNSDLIKPYPHLSTTIKQFKSVAKPKDTFI</sequence>
<organism evidence="17 19">
    <name type="scientific">Didymodactylos carnosus</name>
    <dbReference type="NCBI Taxonomy" id="1234261"/>
    <lineage>
        <taxon>Eukaryota</taxon>
        <taxon>Metazoa</taxon>
        <taxon>Spiralia</taxon>
        <taxon>Gnathifera</taxon>
        <taxon>Rotifera</taxon>
        <taxon>Eurotatoria</taxon>
        <taxon>Bdelloidea</taxon>
        <taxon>Philodinida</taxon>
        <taxon>Philodinidae</taxon>
        <taxon>Didymodactylos</taxon>
    </lineage>
</organism>
<dbReference type="GO" id="GO:0005509">
    <property type="term" value="F:calcium ion binding"/>
    <property type="evidence" value="ECO:0007669"/>
    <property type="project" value="UniProtKB-UniRule"/>
</dbReference>
<keyword evidence="5 15" id="KW-0732">Signal</keyword>
<evidence type="ECO:0000256" key="2">
    <source>
        <dbReference type="ARBA" id="ARBA00022475"/>
    </source>
</evidence>
<feature type="domain" description="Cadherin" evidence="16">
    <location>
        <begin position="603"/>
        <end position="704"/>
    </location>
</feature>
<comment type="caution">
    <text evidence="17">The sequence shown here is derived from an EMBL/GenBank/DDBJ whole genome shotgun (WGS) entry which is preliminary data.</text>
</comment>
<dbReference type="SMART" id="SM00112">
    <property type="entry name" value="CA"/>
    <property type="match status" value="7"/>
</dbReference>
<dbReference type="Gene3D" id="2.60.40.60">
    <property type="entry name" value="Cadherins"/>
    <property type="match status" value="7"/>
</dbReference>
<keyword evidence="7 12" id="KW-0106">Calcium</keyword>
<dbReference type="InterPro" id="IPR015919">
    <property type="entry name" value="Cadherin-like_sf"/>
</dbReference>
<dbReference type="Proteomes" id="UP000681722">
    <property type="component" value="Unassembled WGS sequence"/>
</dbReference>
<keyword evidence="19" id="KW-1185">Reference proteome</keyword>
<evidence type="ECO:0000256" key="14">
    <source>
        <dbReference type="SAM" id="Phobius"/>
    </source>
</evidence>
<keyword evidence="4" id="KW-0479">Metal-binding</keyword>
<dbReference type="PROSITE" id="PS00232">
    <property type="entry name" value="CADHERIN_1"/>
    <property type="match status" value="3"/>
</dbReference>
<keyword evidence="10 14" id="KW-0472">Membrane</keyword>
<evidence type="ECO:0000256" key="3">
    <source>
        <dbReference type="ARBA" id="ARBA00022692"/>
    </source>
</evidence>
<dbReference type="OrthoDB" id="6252479at2759"/>
<dbReference type="InterPro" id="IPR020894">
    <property type="entry name" value="Cadherin_CS"/>
</dbReference>
<name>A0A814GG27_9BILA</name>
<evidence type="ECO:0000256" key="15">
    <source>
        <dbReference type="SAM" id="SignalP"/>
    </source>
</evidence>
<evidence type="ECO:0000256" key="7">
    <source>
        <dbReference type="ARBA" id="ARBA00022837"/>
    </source>
</evidence>
<dbReference type="PANTHER" id="PTHR24028">
    <property type="entry name" value="CADHERIN-87A"/>
    <property type="match status" value="1"/>
</dbReference>
<feature type="domain" description="Cadherin" evidence="16">
    <location>
        <begin position="496"/>
        <end position="602"/>
    </location>
</feature>
<feature type="domain" description="Cadherin" evidence="16">
    <location>
        <begin position="26"/>
        <end position="139"/>
    </location>
</feature>
<feature type="transmembrane region" description="Helical" evidence="14">
    <location>
        <begin position="833"/>
        <end position="858"/>
    </location>
</feature>
<dbReference type="FunFam" id="2.60.40.60:FF:000020">
    <property type="entry name" value="Dachsous cadherin-related 1b"/>
    <property type="match status" value="1"/>
</dbReference>
<keyword evidence="3 14" id="KW-0812">Transmembrane</keyword>
<accession>A0A814GG27</accession>
<keyword evidence="8" id="KW-0130">Cell adhesion</keyword>
<evidence type="ECO:0000256" key="13">
    <source>
        <dbReference type="SAM" id="MobiDB-lite"/>
    </source>
</evidence>
<evidence type="ECO:0000256" key="10">
    <source>
        <dbReference type="ARBA" id="ARBA00023136"/>
    </source>
</evidence>
<dbReference type="Proteomes" id="UP000663829">
    <property type="component" value="Unassembled WGS sequence"/>
</dbReference>
<feature type="region of interest" description="Disordered" evidence="13">
    <location>
        <begin position="945"/>
        <end position="966"/>
    </location>
</feature>
<dbReference type="CDD" id="cd11304">
    <property type="entry name" value="Cadherin_repeat"/>
    <property type="match status" value="6"/>
</dbReference>
<evidence type="ECO:0000256" key="12">
    <source>
        <dbReference type="PROSITE-ProRule" id="PRU00043"/>
    </source>
</evidence>
<evidence type="ECO:0000313" key="17">
    <source>
        <dbReference type="EMBL" id="CAF0995896.1"/>
    </source>
</evidence>
<keyword evidence="6" id="KW-0677">Repeat</keyword>
<keyword evidence="2" id="KW-1003">Cell membrane</keyword>
<gene>
    <name evidence="17" type="ORF">GPM918_LOCUS13496</name>
    <name evidence="18" type="ORF">SRO942_LOCUS13496</name>
</gene>
<dbReference type="EMBL" id="CAJNOQ010003111">
    <property type="protein sequence ID" value="CAF0995896.1"/>
    <property type="molecule type" value="Genomic_DNA"/>
</dbReference>
<feature type="domain" description="Cadherin" evidence="16">
    <location>
        <begin position="381"/>
        <end position="495"/>
    </location>
</feature>
<evidence type="ECO:0000256" key="9">
    <source>
        <dbReference type="ARBA" id="ARBA00022989"/>
    </source>
</evidence>
<evidence type="ECO:0000259" key="16">
    <source>
        <dbReference type="PROSITE" id="PS50268"/>
    </source>
</evidence>
<feature type="signal peptide" evidence="15">
    <location>
        <begin position="1"/>
        <end position="24"/>
    </location>
</feature>
<dbReference type="SUPFAM" id="SSF49313">
    <property type="entry name" value="Cadherin-like"/>
    <property type="match status" value="6"/>
</dbReference>
<dbReference type="GO" id="GO:0005886">
    <property type="term" value="C:plasma membrane"/>
    <property type="evidence" value="ECO:0007669"/>
    <property type="project" value="UniProtKB-SubCell"/>
</dbReference>
<feature type="compositionally biased region" description="Polar residues" evidence="13">
    <location>
        <begin position="945"/>
        <end position="964"/>
    </location>
</feature>
<evidence type="ECO:0000256" key="8">
    <source>
        <dbReference type="ARBA" id="ARBA00022889"/>
    </source>
</evidence>
<evidence type="ECO:0000256" key="11">
    <source>
        <dbReference type="ARBA" id="ARBA00023180"/>
    </source>
</evidence>
<protein>
    <recommendedName>
        <fullName evidence="16">Cadherin domain-containing protein</fullName>
    </recommendedName>
</protein>
<proteinExistence type="predicted"/>
<comment type="subcellular location">
    <subcellularLocation>
        <location evidence="1">Cell membrane</location>
        <topology evidence="1">Single-pass type I membrane protein</topology>
    </subcellularLocation>
</comment>
<dbReference type="PRINTS" id="PR00205">
    <property type="entry name" value="CADHERIN"/>
</dbReference>
<evidence type="ECO:0000256" key="4">
    <source>
        <dbReference type="ARBA" id="ARBA00022723"/>
    </source>
</evidence>
<evidence type="ECO:0000256" key="6">
    <source>
        <dbReference type="ARBA" id="ARBA00022737"/>
    </source>
</evidence>
<dbReference type="PANTHER" id="PTHR24028:SF146">
    <property type="entry name" value="CADHERIN 96CB, ISOFORM D-RELATED"/>
    <property type="match status" value="1"/>
</dbReference>
<dbReference type="PROSITE" id="PS50268">
    <property type="entry name" value="CADHERIN_2"/>
    <property type="match status" value="6"/>
</dbReference>
<feature type="domain" description="Cadherin" evidence="16">
    <location>
        <begin position="265"/>
        <end position="371"/>
    </location>
</feature>
<evidence type="ECO:0000256" key="5">
    <source>
        <dbReference type="ARBA" id="ARBA00022729"/>
    </source>
</evidence>
<keyword evidence="9 14" id="KW-1133">Transmembrane helix</keyword>
<feature type="domain" description="Cadherin" evidence="16">
    <location>
        <begin position="142"/>
        <end position="264"/>
    </location>
</feature>
<evidence type="ECO:0000313" key="19">
    <source>
        <dbReference type="Proteomes" id="UP000663829"/>
    </source>
</evidence>
<dbReference type="GO" id="GO:0007156">
    <property type="term" value="P:homophilic cell adhesion via plasma membrane adhesion molecules"/>
    <property type="evidence" value="ECO:0007669"/>
    <property type="project" value="InterPro"/>
</dbReference>
<evidence type="ECO:0000256" key="1">
    <source>
        <dbReference type="ARBA" id="ARBA00004251"/>
    </source>
</evidence>
<dbReference type="InterPro" id="IPR002126">
    <property type="entry name" value="Cadherin-like_dom"/>
</dbReference>
<reference evidence="17" key="1">
    <citation type="submission" date="2021-02" db="EMBL/GenBank/DDBJ databases">
        <authorList>
            <person name="Nowell W R."/>
        </authorList>
    </citation>
    <scope>NUCLEOTIDE SEQUENCE</scope>
</reference>
<dbReference type="InterPro" id="IPR050174">
    <property type="entry name" value="Protocadherin/Cadherin-CA"/>
</dbReference>
<evidence type="ECO:0000313" key="18">
    <source>
        <dbReference type="EMBL" id="CAF3767517.1"/>
    </source>
</evidence>
<dbReference type="AlphaFoldDB" id="A0A814GG27"/>